<proteinExistence type="predicted"/>
<reference evidence="2 3" key="1">
    <citation type="submission" date="2019-06" db="EMBL/GenBank/DDBJ databases">
        <title>Genomic Encyclopedia of Type Strains, Phase IV (KMG-V): Genome sequencing to study the core and pangenomes of soil and plant-associated prokaryotes.</title>
        <authorList>
            <person name="Whitman W."/>
        </authorList>
    </citation>
    <scope>NUCLEOTIDE SEQUENCE [LARGE SCALE GENOMIC DNA]</scope>
    <source>
        <strain evidence="2 3">BR 10556</strain>
    </source>
</reference>
<dbReference type="CDD" id="cd02440">
    <property type="entry name" value="AdoMet_MTases"/>
    <property type="match status" value="1"/>
</dbReference>
<keyword evidence="2" id="KW-0489">Methyltransferase</keyword>
<keyword evidence="3" id="KW-1185">Reference proteome</keyword>
<dbReference type="EMBL" id="VITW01000006">
    <property type="protein sequence ID" value="TWB72354.1"/>
    <property type="molecule type" value="Genomic_DNA"/>
</dbReference>
<dbReference type="InterPro" id="IPR041698">
    <property type="entry name" value="Methyltransf_25"/>
</dbReference>
<accession>A0A560JS58</accession>
<dbReference type="RefSeq" id="WP_080140040.1">
    <property type="nucleotide sequence ID" value="NZ_LWIG01000061.1"/>
</dbReference>
<dbReference type="GO" id="GO:0008168">
    <property type="term" value="F:methyltransferase activity"/>
    <property type="evidence" value="ECO:0007669"/>
    <property type="project" value="UniProtKB-KW"/>
</dbReference>
<protein>
    <submittedName>
        <fullName evidence="2">Methyltransferase family protein</fullName>
    </submittedName>
</protein>
<dbReference type="SUPFAM" id="SSF53335">
    <property type="entry name" value="S-adenosyl-L-methionine-dependent methyltransferases"/>
    <property type="match status" value="1"/>
</dbReference>
<dbReference type="InterPro" id="IPR029063">
    <property type="entry name" value="SAM-dependent_MTases_sf"/>
</dbReference>
<dbReference type="OrthoDB" id="9787738at2"/>
<dbReference type="Pfam" id="PF13649">
    <property type="entry name" value="Methyltransf_25"/>
    <property type="match status" value="1"/>
</dbReference>
<organism evidence="2 3">
    <name type="scientific">Bradyrhizobium sacchari</name>
    <dbReference type="NCBI Taxonomy" id="1399419"/>
    <lineage>
        <taxon>Bacteria</taxon>
        <taxon>Pseudomonadati</taxon>
        <taxon>Pseudomonadota</taxon>
        <taxon>Alphaproteobacteria</taxon>
        <taxon>Hyphomicrobiales</taxon>
        <taxon>Nitrobacteraceae</taxon>
        <taxon>Bradyrhizobium</taxon>
    </lineage>
</organism>
<dbReference type="Proteomes" id="UP000315914">
    <property type="component" value="Unassembled WGS sequence"/>
</dbReference>
<feature type="domain" description="Methyltransferase" evidence="1">
    <location>
        <begin position="144"/>
        <end position="241"/>
    </location>
</feature>
<evidence type="ECO:0000313" key="2">
    <source>
        <dbReference type="EMBL" id="TWB72354.1"/>
    </source>
</evidence>
<keyword evidence="2" id="KW-0808">Transferase</keyword>
<dbReference type="Gene3D" id="3.40.50.150">
    <property type="entry name" value="Vaccinia Virus protein VP39"/>
    <property type="match status" value="1"/>
</dbReference>
<name>A0A560JS58_9BRAD</name>
<dbReference type="GO" id="GO:0032259">
    <property type="term" value="P:methylation"/>
    <property type="evidence" value="ECO:0007669"/>
    <property type="project" value="UniProtKB-KW"/>
</dbReference>
<sequence>MKSLWSMFQRKRTASELESTIKANPRNISAWVRLIDARASSGGLTPHAMALVNSHDLHPTGHAVHAFAADIAKKGGPALASLATDPIKNLEPAIEELVKWKTAIQCGDSHDRSKGYFHDAEPYMELQWNQIIFPLIRDLDFTSVLDLACGHGRNSEFLRRQTKSLHLVDINQSCIDACRKRFGDAKDGTRFYYHVTDGNHLKMIPNDSITLVYSWDSMVHFDKLIVRDYLLDIRRVLKPGGTAFLHHSNYGEKAPDSNWATNTGTQSDMSAKIMRDYAAANDLDVVLQKIQGRAEGWGEDGLDCVSILKRRDS</sequence>
<evidence type="ECO:0000313" key="3">
    <source>
        <dbReference type="Proteomes" id="UP000315914"/>
    </source>
</evidence>
<gene>
    <name evidence="2" type="ORF">FBZ95_10669</name>
</gene>
<dbReference type="STRING" id="1399419.A5906_14620"/>
<comment type="caution">
    <text evidence="2">The sequence shown here is derived from an EMBL/GenBank/DDBJ whole genome shotgun (WGS) entry which is preliminary data.</text>
</comment>
<dbReference type="AlphaFoldDB" id="A0A560JS58"/>
<evidence type="ECO:0000259" key="1">
    <source>
        <dbReference type="Pfam" id="PF13649"/>
    </source>
</evidence>